<feature type="domain" description="SnoaL-like" evidence="1">
    <location>
        <begin position="10"/>
        <end position="136"/>
    </location>
</feature>
<protein>
    <recommendedName>
        <fullName evidence="1">SnoaL-like domain-containing protein</fullName>
    </recommendedName>
</protein>
<dbReference type="Proteomes" id="UP001500449">
    <property type="component" value="Unassembled WGS sequence"/>
</dbReference>
<reference evidence="2 3" key="1">
    <citation type="journal article" date="2019" name="Int. J. Syst. Evol. Microbiol.">
        <title>The Global Catalogue of Microorganisms (GCM) 10K type strain sequencing project: providing services to taxonomists for standard genome sequencing and annotation.</title>
        <authorList>
            <consortium name="The Broad Institute Genomics Platform"/>
            <consortium name="The Broad Institute Genome Sequencing Center for Infectious Disease"/>
            <person name="Wu L."/>
            <person name="Ma J."/>
        </authorList>
    </citation>
    <scope>NUCLEOTIDE SEQUENCE [LARGE SCALE GENOMIC DNA]</scope>
    <source>
        <strain evidence="2 3">JCM 16009</strain>
    </source>
</reference>
<name>A0ABN2NEC7_9PSEU</name>
<evidence type="ECO:0000313" key="3">
    <source>
        <dbReference type="Proteomes" id="UP001500449"/>
    </source>
</evidence>
<sequence length="180" mass="20567">MSDQDEAVRALLDRDEIHRLLTTYTRGLDRRDERMVASVYHPDAVHEHGMFRGTGAEFAEYALRGLRTMERTMHCLWQSLIDVHAANRASGETYAVACHRVASSKGGGWADHNIWVRYIDTFERRDGGPWLIASRTVVYEWGRVDQVDRQWNLTDAYVRGTHDATDPVHAILGVKRMDGA</sequence>
<dbReference type="EMBL" id="BAAAQK010000018">
    <property type="protein sequence ID" value="GAA1862469.1"/>
    <property type="molecule type" value="Genomic_DNA"/>
</dbReference>
<dbReference type="CDD" id="cd00531">
    <property type="entry name" value="NTF2_like"/>
    <property type="match status" value="1"/>
</dbReference>
<dbReference type="InterPro" id="IPR037401">
    <property type="entry name" value="SnoaL-like"/>
</dbReference>
<organism evidence="2 3">
    <name type="scientific">Pseudonocardia ailaonensis</name>
    <dbReference type="NCBI Taxonomy" id="367279"/>
    <lineage>
        <taxon>Bacteria</taxon>
        <taxon>Bacillati</taxon>
        <taxon>Actinomycetota</taxon>
        <taxon>Actinomycetes</taxon>
        <taxon>Pseudonocardiales</taxon>
        <taxon>Pseudonocardiaceae</taxon>
        <taxon>Pseudonocardia</taxon>
    </lineage>
</organism>
<dbReference type="InterPro" id="IPR032710">
    <property type="entry name" value="NTF2-like_dom_sf"/>
</dbReference>
<accession>A0ABN2NEC7</accession>
<proteinExistence type="predicted"/>
<dbReference type="SUPFAM" id="SSF54427">
    <property type="entry name" value="NTF2-like"/>
    <property type="match status" value="1"/>
</dbReference>
<dbReference type="RefSeq" id="WP_344421316.1">
    <property type="nucleotide sequence ID" value="NZ_BAAAQK010000018.1"/>
</dbReference>
<dbReference type="Gene3D" id="3.10.450.50">
    <property type="match status" value="1"/>
</dbReference>
<comment type="caution">
    <text evidence="2">The sequence shown here is derived from an EMBL/GenBank/DDBJ whole genome shotgun (WGS) entry which is preliminary data.</text>
</comment>
<dbReference type="Pfam" id="PF13577">
    <property type="entry name" value="SnoaL_4"/>
    <property type="match status" value="1"/>
</dbReference>
<gene>
    <name evidence="2" type="ORF">GCM10009836_48460</name>
</gene>
<evidence type="ECO:0000259" key="1">
    <source>
        <dbReference type="Pfam" id="PF13577"/>
    </source>
</evidence>
<keyword evidence="3" id="KW-1185">Reference proteome</keyword>
<evidence type="ECO:0000313" key="2">
    <source>
        <dbReference type="EMBL" id="GAA1862469.1"/>
    </source>
</evidence>